<keyword evidence="5 12" id="KW-0132">Cell division</keyword>
<evidence type="ECO:0000256" key="6">
    <source>
        <dbReference type="ARBA" id="ARBA00023110"/>
    </source>
</evidence>
<keyword evidence="9 12" id="KW-0131">Cell cycle</keyword>
<dbReference type="GO" id="GO:0043335">
    <property type="term" value="P:protein unfolding"/>
    <property type="evidence" value="ECO:0007669"/>
    <property type="project" value="TreeGrafter"/>
</dbReference>
<feature type="coiled-coil region" evidence="15">
    <location>
        <begin position="369"/>
        <end position="396"/>
    </location>
</feature>
<keyword evidence="8 12" id="KW-0413">Isomerase</keyword>
<keyword evidence="15" id="KW-0175">Coiled coil</keyword>
<dbReference type="FunFam" id="3.10.50.40:FF:000001">
    <property type="entry name" value="Trigger factor"/>
    <property type="match status" value="1"/>
</dbReference>
<proteinExistence type="inferred from homology"/>
<dbReference type="GO" id="GO:0003755">
    <property type="term" value="F:peptidyl-prolyl cis-trans isomerase activity"/>
    <property type="evidence" value="ECO:0007669"/>
    <property type="project" value="UniProtKB-UniRule"/>
</dbReference>
<reference evidence="17" key="2">
    <citation type="journal article" date="2021" name="PeerJ">
        <title>Extensive microbial diversity within the chicken gut microbiome revealed by metagenomics and culture.</title>
        <authorList>
            <person name="Gilroy R."/>
            <person name="Ravi A."/>
            <person name="Getino M."/>
            <person name="Pursley I."/>
            <person name="Horton D.L."/>
            <person name="Alikhan N.F."/>
            <person name="Baker D."/>
            <person name="Gharbi K."/>
            <person name="Hall N."/>
            <person name="Watson M."/>
            <person name="Adriaenssens E.M."/>
            <person name="Foster-Nyarko E."/>
            <person name="Jarju S."/>
            <person name="Secka A."/>
            <person name="Antonio M."/>
            <person name="Oren A."/>
            <person name="Chaudhuri R.R."/>
            <person name="La Ragione R."/>
            <person name="Hildebrand F."/>
            <person name="Pallen M.J."/>
        </authorList>
    </citation>
    <scope>NUCLEOTIDE SEQUENCE</scope>
    <source>
        <strain evidence="17">ChiSjej1B19-7085</strain>
    </source>
</reference>
<dbReference type="EMBL" id="DVHF01000153">
    <property type="protein sequence ID" value="HIR58340.1"/>
    <property type="molecule type" value="Genomic_DNA"/>
</dbReference>
<dbReference type="Gene3D" id="1.10.3120.10">
    <property type="entry name" value="Trigger factor, C-terminal domain"/>
    <property type="match status" value="1"/>
</dbReference>
<evidence type="ECO:0000256" key="14">
    <source>
        <dbReference type="RuleBase" id="RU003914"/>
    </source>
</evidence>
<dbReference type="Gene3D" id="3.10.50.40">
    <property type="match status" value="1"/>
</dbReference>
<comment type="caution">
    <text evidence="17">The sequence shown here is derived from an EMBL/GenBank/DDBJ whole genome shotgun (WGS) entry which is preliminary data.</text>
</comment>
<evidence type="ECO:0000256" key="4">
    <source>
        <dbReference type="ARBA" id="ARBA00016902"/>
    </source>
</evidence>
<comment type="function">
    <text evidence="10 12">Involved in protein export. Acts as a chaperone by maintaining the newly synthesized protein in an open conformation. Functions as a peptidyl-prolyl cis-trans isomerase.</text>
</comment>
<comment type="domain">
    <text evidence="12">Consists of 3 domains; the N-terminus binds the ribosome, the middle domain has PPIase activity, while the C-terminus has intrinsic chaperone activity on its own.</text>
</comment>
<dbReference type="AlphaFoldDB" id="A0A9D1DSR5"/>
<dbReference type="GO" id="GO:0051083">
    <property type="term" value="P:'de novo' cotranslational protein folding"/>
    <property type="evidence" value="ECO:0007669"/>
    <property type="project" value="TreeGrafter"/>
</dbReference>
<dbReference type="GO" id="GO:0051301">
    <property type="term" value="P:cell division"/>
    <property type="evidence" value="ECO:0007669"/>
    <property type="project" value="UniProtKB-KW"/>
</dbReference>
<comment type="catalytic activity">
    <reaction evidence="1 12 13">
        <text>[protein]-peptidylproline (omega=180) = [protein]-peptidylproline (omega=0)</text>
        <dbReference type="Rhea" id="RHEA:16237"/>
        <dbReference type="Rhea" id="RHEA-COMP:10747"/>
        <dbReference type="Rhea" id="RHEA-COMP:10748"/>
        <dbReference type="ChEBI" id="CHEBI:83833"/>
        <dbReference type="ChEBI" id="CHEBI:83834"/>
        <dbReference type="EC" id="5.2.1.8"/>
    </reaction>
</comment>
<keyword evidence="12" id="KW-0963">Cytoplasm</keyword>
<comment type="similarity">
    <text evidence="2 12 14">Belongs to the FKBP-type PPIase family. Tig subfamily.</text>
</comment>
<keyword evidence="7 12" id="KW-0143">Chaperone</keyword>
<dbReference type="NCBIfam" id="TIGR00115">
    <property type="entry name" value="tig"/>
    <property type="match status" value="1"/>
</dbReference>
<reference evidence="17" key="1">
    <citation type="submission" date="2020-10" db="EMBL/GenBank/DDBJ databases">
        <authorList>
            <person name="Gilroy R."/>
        </authorList>
    </citation>
    <scope>NUCLEOTIDE SEQUENCE</scope>
    <source>
        <strain evidence="17">ChiSjej1B19-7085</strain>
    </source>
</reference>
<evidence type="ECO:0000256" key="2">
    <source>
        <dbReference type="ARBA" id="ARBA00005464"/>
    </source>
</evidence>
<dbReference type="InterPro" id="IPR005215">
    <property type="entry name" value="Trig_fac"/>
</dbReference>
<dbReference type="InterPro" id="IPR008880">
    <property type="entry name" value="Trigger_fac_C"/>
</dbReference>
<dbReference type="GO" id="GO:0043022">
    <property type="term" value="F:ribosome binding"/>
    <property type="evidence" value="ECO:0007669"/>
    <property type="project" value="TreeGrafter"/>
</dbReference>
<evidence type="ECO:0000256" key="15">
    <source>
        <dbReference type="SAM" id="Coils"/>
    </source>
</evidence>
<dbReference type="InterPro" id="IPR037041">
    <property type="entry name" value="Trigger_fac_C_sf"/>
</dbReference>
<dbReference type="SUPFAM" id="SSF102735">
    <property type="entry name" value="Trigger factor ribosome-binding domain"/>
    <property type="match status" value="1"/>
</dbReference>
<dbReference type="Pfam" id="PF05698">
    <property type="entry name" value="Trigger_C"/>
    <property type="match status" value="1"/>
</dbReference>
<dbReference type="InterPro" id="IPR036611">
    <property type="entry name" value="Trigger_fac_ribosome-bd_sf"/>
</dbReference>
<evidence type="ECO:0000256" key="5">
    <source>
        <dbReference type="ARBA" id="ARBA00022618"/>
    </source>
</evidence>
<dbReference type="SUPFAM" id="SSF54534">
    <property type="entry name" value="FKBP-like"/>
    <property type="match status" value="1"/>
</dbReference>
<protein>
    <recommendedName>
        <fullName evidence="4 12">Trigger factor</fullName>
        <shortName evidence="12">TF</shortName>
        <ecNumber evidence="3 12">5.2.1.8</ecNumber>
    </recommendedName>
    <alternativeName>
        <fullName evidence="11 12">PPIase</fullName>
    </alternativeName>
</protein>
<evidence type="ECO:0000259" key="16">
    <source>
        <dbReference type="PROSITE" id="PS50059"/>
    </source>
</evidence>
<evidence type="ECO:0000256" key="10">
    <source>
        <dbReference type="ARBA" id="ARBA00024849"/>
    </source>
</evidence>
<accession>A0A9D1DSR5</accession>
<sequence length="429" mass="48712">MSLKSSNKVAENRYELEIEIAGDAFEAAVNHVYSREKKKISIPGFRKGKAPRAFIEKYYGDQVFYEDAINELYPEALEDAVNAAGLEYVDDKVDFDLISAGKDGLHFKVTITTKPEVTIDGYKGLEITKKAVNVTDEDVEEELKKVQNRNSRLVSVEDRAAEKDDIAVIDFDGSVDGVPFDGGKAEHYSLTLGAGQFIPGFEDQIIGHNIGDEFDVNVTFPEDYHAEELKGKAAVFAVKLHELKTKELPEIDDDFVKDVSEFDTLDQYKEDLKKHLTEARQHEADDDADNQMIDKIIELMKAEIPEAMYRNQAREDLREFSYRLQAQGLNMDTYMKYTGMDTDGMINSFMPQAERQVKIRLALEQIAKQENLSATEEEIAEEYKKLAENYKLEEEKVRAFIPQENLSKDLAVEKAVKLVRDSAKITEAE</sequence>
<dbReference type="Proteomes" id="UP000886785">
    <property type="component" value="Unassembled WGS sequence"/>
</dbReference>
<evidence type="ECO:0000256" key="9">
    <source>
        <dbReference type="ARBA" id="ARBA00023306"/>
    </source>
</evidence>
<evidence type="ECO:0000313" key="18">
    <source>
        <dbReference type="Proteomes" id="UP000886785"/>
    </source>
</evidence>
<evidence type="ECO:0000256" key="7">
    <source>
        <dbReference type="ARBA" id="ARBA00023186"/>
    </source>
</evidence>
<evidence type="ECO:0000256" key="8">
    <source>
        <dbReference type="ARBA" id="ARBA00023235"/>
    </source>
</evidence>
<evidence type="ECO:0000256" key="12">
    <source>
        <dbReference type="HAMAP-Rule" id="MF_00303"/>
    </source>
</evidence>
<evidence type="ECO:0000256" key="3">
    <source>
        <dbReference type="ARBA" id="ARBA00013194"/>
    </source>
</evidence>
<feature type="domain" description="PPIase FKBP-type" evidence="16">
    <location>
        <begin position="164"/>
        <end position="249"/>
    </location>
</feature>
<dbReference type="PANTHER" id="PTHR30560:SF3">
    <property type="entry name" value="TRIGGER FACTOR-LIKE PROTEIN TIG, CHLOROPLASTIC"/>
    <property type="match status" value="1"/>
</dbReference>
<dbReference type="PIRSF" id="PIRSF003095">
    <property type="entry name" value="Trigger_factor"/>
    <property type="match status" value="1"/>
</dbReference>
<dbReference type="HAMAP" id="MF_00303">
    <property type="entry name" value="Trigger_factor_Tig"/>
    <property type="match status" value="1"/>
</dbReference>
<comment type="subcellular location">
    <subcellularLocation>
        <location evidence="12">Cytoplasm</location>
    </subcellularLocation>
    <text evidence="12">About half TF is bound to the ribosome near the polypeptide exit tunnel while the other half is free in the cytoplasm.</text>
</comment>
<dbReference type="InterPro" id="IPR008881">
    <property type="entry name" value="Trigger_fac_ribosome-bd_bac"/>
</dbReference>
<dbReference type="InterPro" id="IPR046357">
    <property type="entry name" value="PPIase_dom_sf"/>
</dbReference>
<dbReference type="GO" id="GO:0044183">
    <property type="term" value="F:protein folding chaperone"/>
    <property type="evidence" value="ECO:0007669"/>
    <property type="project" value="TreeGrafter"/>
</dbReference>
<dbReference type="EC" id="5.2.1.8" evidence="3 12"/>
<evidence type="ECO:0000256" key="1">
    <source>
        <dbReference type="ARBA" id="ARBA00000971"/>
    </source>
</evidence>
<keyword evidence="6 12" id="KW-0697">Rotamase</keyword>
<dbReference type="InterPro" id="IPR027304">
    <property type="entry name" value="Trigger_fact/SurA_dom_sf"/>
</dbReference>
<dbReference type="SUPFAM" id="SSF109998">
    <property type="entry name" value="Triger factor/SurA peptide-binding domain-like"/>
    <property type="match status" value="1"/>
</dbReference>
<name>A0A9D1DSR5_9FIRM</name>
<evidence type="ECO:0000313" key="17">
    <source>
        <dbReference type="EMBL" id="HIR58340.1"/>
    </source>
</evidence>
<evidence type="ECO:0000256" key="11">
    <source>
        <dbReference type="ARBA" id="ARBA00029986"/>
    </source>
</evidence>
<gene>
    <name evidence="12" type="primary">tig</name>
    <name evidence="17" type="ORF">IAA54_11835</name>
</gene>
<dbReference type="GO" id="GO:0015031">
    <property type="term" value="P:protein transport"/>
    <property type="evidence" value="ECO:0007669"/>
    <property type="project" value="UniProtKB-UniRule"/>
</dbReference>
<dbReference type="GO" id="GO:0005737">
    <property type="term" value="C:cytoplasm"/>
    <property type="evidence" value="ECO:0007669"/>
    <property type="project" value="UniProtKB-SubCell"/>
</dbReference>
<dbReference type="InterPro" id="IPR001179">
    <property type="entry name" value="PPIase_FKBP_dom"/>
</dbReference>
<dbReference type="PANTHER" id="PTHR30560">
    <property type="entry name" value="TRIGGER FACTOR CHAPERONE AND PEPTIDYL-PROLYL CIS/TRANS ISOMERASE"/>
    <property type="match status" value="1"/>
</dbReference>
<dbReference type="Pfam" id="PF05697">
    <property type="entry name" value="Trigger_N"/>
    <property type="match status" value="1"/>
</dbReference>
<dbReference type="Pfam" id="PF00254">
    <property type="entry name" value="FKBP_C"/>
    <property type="match status" value="1"/>
</dbReference>
<dbReference type="Gene3D" id="3.30.70.1050">
    <property type="entry name" value="Trigger factor ribosome-binding domain"/>
    <property type="match status" value="1"/>
</dbReference>
<dbReference type="PROSITE" id="PS50059">
    <property type="entry name" value="FKBP_PPIASE"/>
    <property type="match status" value="1"/>
</dbReference>
<organism evidence="17 18">
    <name type="scientific">Candidatus Gallacutalibacter pullicola</name>
    <dbReference type="NCBI Taxonomy" id="2840830"/>
    <lineage>
        <taxon>Bacteria</taxon>
        <taxon>Bacillati</taxon>
        <taxon>Bacillota</taxon>
        <taxon>Clostridia</taxon>
        <taxon>Eubacteriales</taxon>
        <taxon>Candidatus Gallacutalibacter</taxon>
    </lineage>
</organism>
<evidence type="ECO:0000256" key="13">
    <source>
        <dbReference type="PROSITE-ProRule" id="PRU00277"/>
    </source>
</evidence>